<keyword evidence="2" id="KW-0472">Membrane</keyword>
<keyword evidence="4" id="KW-1185">Reference proteome</keyword>
<dbReference type="AlphaFoldDB" id="A0A4U8TC73"/>
<keyword evidence="2" id="KW-1133">Transmembrane helix</keyword>
<dbReference type="RefSeq" id="WP_034353189.1">
    <property type="nucleotide sequence ID" value="NZ_JRPR02000001.1"/>
</dbReference>
<keyword evidence="2" id="KW-0812">Transmembrane</keyword>
<gene>
    <name evidence="3" type="ORF">LS71_001230</name>
</gene>
<keyword evidence="1" id="KW-0175">Coiled coil</keyword>
<dbReference type="Proteomes" id="UP000029733">
    <property type="component" value="Unassembled WGS sequence"/>
</dbReference>
<evidence type="ECO:0000256" key="2">
    <source>
        <dbReference type="SAM" id="Phobius"/>
    </source>
</evidence>
<organism evidence="3 4">
    <name type="scientific">Helicobacter jaachi</name>
    <dbReference type="NCBI Taxonomy" id="1677920"/>
    <lineage>
        <taxon>Bacteria</taxon>
        <taxon>Pseudomonadati</taxon>
        <taxon>Campylobacterota</taxon>
        <taxon>Epsilonproteobacteria</taxon>
        <taxon>Campylobacterales</taxon>
        <taxon>Helicobacteraceae</taxon>
        <taxon>Helicobacter</taxon>
    </lineage>
</organism>
<protein>
    <recommendedName>
        <fullName evidence="5">Septum formation initiator</fullName>
    </recommendedName>
</protein>
<dbReference type="OrthoDB" id="5373216at2"/>
<feature type="transmembrane region" description="Helical" evidence="2">
    <location>
        <begin position="24"/>
        <end position="44"/>
    </location>
</feature>
<dbReference type="STRING" id="1677920.LS71_02530"/>
<accession>A0A4U8TC73</accession>
<sequence length="88" mass="10110">MSLDTQELLAKPSKLTRFFYTNRVWLVVFGVLALVGLYVGYLLFGSNSVEVLMRLEAQKKHLVQEAKGIEEQNARLQKQIFELRGLKP</sequence>
<dbReference type="EMBL" id="JRPR02000001">
    <property type="protein sequence ID" value="TLD97403.1"/>
    <property type="molecule type" value="Genomic_DNA"/>
</dbReference>
<evidence type="ECO:0000256" key="1">
    <source>
        <dbReference type="SAM" id="Coils"/>
    </source>
</evidence>
<reference evidence="3 4" key="1">
    <citation type="journal article" date="2014" name="Genome Announc.">
        <title>Draft genome sequences of eight enterohepatic helicobacter species isolated from both laboratory and wild rodents.</title>
        <authorList>
            <person name="Sheh A."/>
            <person name="Shen Z."/>
            <person name="Fox J.G."/>
        </authorList>
    </citation>
    <scope>NUCLEOTIDE SEQUENCE [LARGE SCALE GENOMIC DNA]</scope>
    <source>
        <strain evidence="3 4">MIT 09-6949</strain>
    </source>
</reference>
<evidence type="ECO:0000313" key="3">
    <source>
        <dbReference type="EMBL" id="TLD97403.1"/>
    </source>
</evidence>
<feature type="coiled-coil region" evidence="1">
    <location>
        <begin position="52"/>
        <end position="86"/>
    </location>
</feature>
<comment type="caution">
    <text evidence="3">The sequence shown here is derived from an EMBL/GenBank/DDBJ whole genome shotgun (WGS) entry which is preliminary data.</text>
</comment>
<name>A0A4U8TC73_9HELI</name>
<evidence type="ECO:0008006" key="5">
    <source>
        <dbReference type="Google" id="ProtNLM"/>
    </source>
</evidence>
<evidence type="ECO:0000313" key="4">
    <source>
        <dbReference type="Proteomes" id="UP000029733"/>
    </source>
</evidence>
<proteinExistence type="predicted"/>